<dbReference type="SUPFAM" id="SSF53807">
    <property type="entry name" value="Helical backbone' metal receptor"/>
    <property type="match status" value="1"/>
</dbReference>
<accession>A0ABT5UCS9</accession>
<name>A0ABT5UCS9_9GAMM</name>
<comment type="similarity">
    <text evidence="1">Belongs to the bacterial solute-binding protein 9 family.</text>
</comment>
<feature type="signal peptide" evidence="6">
    <location>
        <begin position="1"/>
        <end position="29"/>
    </location>
</feature>
<keyword evidence="5" id="KW-0864">Zinc transport</keyword>
<evidence type="ECO:0000256" key="2">
    <source>
        <dbReference type="ARBA" id="ARBA00015915"/>
    </source>
</evidence>
<feature type="chain" id="PRO_5046036688" description="High-affinity zinc uptake system protein ZnuA" evidence="6">
    <location>
        <begin position="30"/>
        <end position="324"/>
    </location>
</feature>
<dbReference type="InterPro" id="IPR006129">
    <property type="entry name" value="AdhesinB"/>
</dbReference>
<evidence type="ECO:0000256" key="3">
    <source>
        <dbReference type="ARBA" id="ARBA00022448"/>
    </source>
</evidence>
<comment type="caution">
    <text evidence="7">The sequence shown here is derived from an EMBL/GenBank/DDBJ whole genome shotgun (WGS) entry which is preliminary data.</text>
</comment>
<sequence>MFNIQQVKQLVLGLTRWITIICLPSLCLAWQTVAQSAVTNKVQPPINILVSVKPIQLIAKAITGNIATPDVLVPVSASPHHYSLKPSDLTKIRQADVVFWIGPQMEVFLQKPLAKRSLNQPTVSLMNLETSMAGFAPVNHQQHHDHHHHSYASKLHIWLDPKQALRAAQTIANTLSDLYPNYRSHWQANLSQFADRLRKADLSNQQLLSTVNHKGFFVFHDAYGLLAEHYQLNIIDNVTATPDQLSSTRHIIQLRKKLSSAGEACLFLEPQFSPRILTKLTQGLPIKKAVLDPLAIEQTVSQDGYINYLQTLADSLHYCLSTTG</sequence>
<evidence type="ECO:0000256" key="4">
    <source>
        <dbReference type="ARBA" id="ARBA00022729"/>
    </source>
</evidence>
<keyword evidence="5" id="KW-0406">Ion transport</keyword>
<dbReference type="EMBL" id="JAPMOU010000030">
    <property type="protein sequence ID" value="MDE1464183.1"/>
    <property type="molecule type" value="Genomic_DNA"/>
</dbReference>
<dbReference type="InterPro" id="IPR050492">
    <property type="entry name" value="Bact_metal-bind_prot9"/>
</dbReference>
<keyword evidence="8" id="KW-1185">Reference proteome</keyword>
<evidence type="ECO:0000313" key="8">
    <source>
        <dbReference type="Proteomes" id="UP001528823"/>
    </source>
</evidence>
<dbReference type="Gene3D" id="3.40.50.1980">
    <property type="entry name" value="Nitrogenase molybdenum iron protein domain"/>
    <property type="match status" value="2"/>
</dbReference>
<dbReference type="PRINTS" id="PR00691">
    <property type="entry name" value="ADHESINB"/>
</dbReference>
<dbReference type="InterPro" id="IPR006127">
    <property type="entry name" value="ZnuA-like"/>
</dbReference>
<dbReference type="RefSeq" id="WP_274690513.1">
    <property type="nucleotide sequence ID" value="NZ_JAPMOU010000030.1"/>
</dbReference>
<dbReference type="Pfam" id="PF01297">
    <property type="entry name" value="ZnuA"/>
    <property type="match status" value="1"/>
</dbReference>
<dbReference type="Proteomes" id="UP001528823">
    <property type="component" value="Unassembled WGS sequence"/>
</dbReference>
<proteinExistence type="inferred from homology"/>
<protein>
    <recommendedName>
        <fullName evidence="2">High-affinity zinc uptake system protein ZnuA</fullName>
    </recommendedName>
</protein>
<dbReference type="PANTHER" id="PTHR42953:SF3">
    <property type="entry name" value="HIGH-AFFINITY ZINC UPTAKE SYSTEM PROTEIN ZNUA"/>
    <property type="match status" value="1"/>
</dbReference>
<evidence type="ECO:0000256" key="6">
    <source>
        <dbReference type="SAM" id="SignalP"/>
    </source>
</evidence>
<gene>
    <name evidence="7" type="ORF">ORQ98_19685</name>
</gene>
<evidence type="ECO:0000256" key="1">
    <source>
        <dbReference type="ARBA" id="ARBA00011028"/>
    </source>
</evidence>
<reference evidence="7 8" key="1">
    <citation type="submission" date="2022-11" db="EMBL/GenBank/DDBJ databases">
        <title>Spartinivicinus poritis sp. nov., isolated from scleractinian coral Porites lutea.</title>
        <authorList>
            <person name="Zhang G."/>
            <person name="Cai L."/>
            <person name="Wei Q."/>
        </authorList>
    </citation>
    <scope>NUCLEOTIDE SEQUENCE [LARGE SCALE GENOMIC DNA]</scope>
    <source>
        <strain evidence="7 8">A2-2</strain>
    </source>
</reference>
<evidence type="ECO:0000256" key="5">
    <source>
        <dbReference type="ARBA" id="ARBA00022906"/>
    </source>
</evidence>
<keyword evidence="4 6" id="KW-0732">Signal</keyword>
<keyword evidence="5" id="KW-0862">Zinc</keyword>
<evidence type="ECO:0000313" key="7">
    <source>
        <dbReference type="EMBL" id="MDE1464183.1"/>
    </source>
</evidence>
<organism evidence="7 8">
    <name type="scientific">Spartinivicinus poritis</name>
    <dbReference type="NCBI Taxonomy" id="2994640"/>
    <lineage>
        <taxon>Bacteria</taxon>
        <taxon>Pseudomonadati</taxon>
        <taxon>Pseudomonadota</taxon>
        <taxon>Gammaproteobacteria</taxon>
        <taxon>Oceanospirillales</taxon>
        <taxon>Zooshikellaceae</taxon>
        <taxon>Spartinivicinus</taxon>
    </lineage>
</organism>
<dbReference type="PANTHER" id="PTHR42953">
    <property type="entry name" value="HIGH-AFFINITY ZINC UPTAKE SYSTEM PROTEIN ZNUA-RELATED"/>
    <property type="match status" value="1"/>
</dbReference>
<keyword evidence="3" id="KW-0813">Transport</keyword>